<dbReference type="PANTHER" id="PTHR30176:SF3">
    <property type="entry name" value="FERREDOXIN-TYPE PROTEIN NAPH"/>
    <property type="match status" value="1"/>
</dbReference>
<evidence type="ECO:0000256" key="5">
    <source>
        <dbReference type="ARBA" id="ARBA00023004"/>
    </source>
</evidence>
<keyword evidence="1" id="KW-0813">Transport</keyword>
<evidence type="ECO:0000256" key="7">
    <source>
        <dbReference type="SAM" id="Phobius"/>
    </source>
</evidence>
<feature type="transmembrane region" description="Helical" evidence="7">
    <location>
        <begin position="112"/>
        <end position="135"/>
    </location>
</feature>
<evidence type="ECO:0000256" key="2">
    <source>
        <dbReference type="ARBA" id="ARBA00022485"/>
    </source>
</evidence>
<name>A0A3B0YLZ1_9ZZZZ</name>
<dbReference type="GO" id="GO:0005886">
    <property type="term" value="C:plasma membrane"/>
    <property type="evidence" value="ECO:0007669"/>
    <property type="project" value="TreeGrafter"/>
</dbReference>
<keyword evidence="7" id="KW-0472">Membrane</keyword>
<dbReference type="Pfam" id="PF12801">
    <property type="entry name" value="Fer4_5"/>
    <property type="match status" value="2"/>
</dbReference>
<feature type="transmembrane region" description="Helical" evidence="7">
    <location>
        <begin position="206"/>
        <end position="226"/>
    </location>
</feature>
<dbReference type="AlphaFoldDB" id="A0A3B0YLZ1"/>
<dbReference type="InterPro" id="IPR051684">
    <property type="entry name" value="Electron_Trans/Redox"/>
</dbReference>
<dbReference type="GO" id="GO:0051539">
    <property type="term" value="F:4 iron, 4 sulfur cluster binding"/>
    <property type="evidence" value="ECO:0007669"/>
    <property type="project" value="UniProtKB-KW"/>
</dbReference>
<dbReference type="InterPro" id="IPR017900">
    <property type="entry name" value="4Fe4S_Fe_S_CS"/>
</dbReference>
<keyword evidence="2" id="KW-0004">4Fe-4S</keyword>
<reference evidence="9" key="1">
    <citation type="submission" date="2018-06" db="EMBL/GenBank/DDBJ databases">
        <authorList>
            <person name="Zhirakovskaya E."/>
        </authorList>
    </citation>
    <scope>NUCLEOTIDE SEQUENCE</scope>
</reference>
<protein>
    <submittedName>
        <fullName evidence="9">Polyferredoxin NapH (Periplasmic nitrate reductase)</fullName>
    </submittedName>
</protein>
<feature type="transmembrane region" description="Helical" evidence="7">
    <location>
        <begin position="12"/>
        <end position="31"/>
    </location>
</feature>
<dbReference type="PROSITE" id="PS51379">
    <property type="entry name" value="4FE4S_FER_2"/>
    <property type="match status" value="1"/>
</dbReference>
<keyword evidence="6" id="KW-0411">Iron-sulfur</keyword>
<feature type="transmembrane region" description="Helical" evidence="7">
    <location>
        <begin position="173"/>
        <end position="194"/>
    </location>
</feature>
<keyword evidence="7" id="KW-0812">Transmembrane</keyword>
<organism evidence="9">
    <name type="scientific">hydrothermal vent metagenome</name>
    <dbReference type="NCBI Taxonomy" id="652676"/>
    <lineage>
        <taxon>unclassified sequences</taxon>
        <taxon>metagenomes</taxon>
        <taxon>ecological metagenomes</taxon>
    </lineage>
</organism>
<dbReference type="EMBL" id="UOFL01000102">
    <property type="protein sequence ID" value="VAW76282.1"/>
    <property type="molecule type" value="Genomic_DNA"/>
</dbReference>
<keyword evidence="7" id="KW-1133">Transmembrane helix</keyword>
<gene>
    <name evidence="9" type="ORF">MNBD_GAMMA12-1228</name>
</gene>
<evidence type="ECO:0000256" key="4">
    <source>
        <dbReference type="ARBA" id="ARBA00022982"/>
    </source>
</evidence>
<evidence type="ECO:0000256" key="1">
    <source>
        <dbReference type="ARBA" id="ARBA00022448"/>
    </source>
</evidence>
<dbReference type="SUPFAM" id="SSF54862">
    <property type="entry name" value="4Fe-4S ferredoxins"/>
    <property type="match status" value="1"/>
</dbReference>
<keyword evidence="3" id="KW-0479">Metal-binding</keyword>
<dbReference type="PROSITE" id="PS00198">
    <property type="entry name" value="4FE4S_FER_1"/>
    <property type="match status" value="1"/>
</dbReference>
<proteinExistence type="predicted"/>
<evidence type="ECO:0000256" key="6">
    <source>
        <dbReference type="ARBA" id="ARBA00023014"/>
    </source>
</evidence>
<dbReference type="InterPro" id="IPR017896">
    <property type="entry name" value="4Fe4S_Fe-S-bd"/>
</dbReference>
<evidence type="ECO:0000256" key="3">
    <source>
        <dbReference type="ARBA" id="ARBA00022723"/>
    </source>
</evidence>
<accession>A0A3B0YLZ1</accession>
<keyword evidence="5" id="KW-0408">Iron</keyword>
<evidence type="ECO:0000259" key="8">
    <source>
        <dbReference type="PROSITE" id="PS51379"/>
    </source>
</evidence>
<sequence>MMAQRLQKKLNKLRWWILSGVFLMLIAIPWIHLYQTYRAAHVYDRLAVTEKIVYIVVDQTVKIITVLRKPFFEKAAPDLDAFKGSTWTGKVFGIKLSDPLATVGQAAASKSLVWTFLVTASIPIVLTIFFGRFFCGWLCPATLLYELNDNIASWLGKRRFPVARAKLNRHIKYGVLFLGLIISAAYGGIIFSLFYPPLLIGREINYVIIFGSFSAGMIFIFITLLFDMFVTRRGFCRVVCPGGALYSLLGKFRILRIQRNVNSCNDCAKCNAVCQFGLDPMHDNFGMECNNCSACIQVCPEDSLLFSIRITDVAYQGAGMKSKEAEKIVTGA</sequence>
<dbReference type="PANTHER" id="PTHR30176">
    <property type="entry name" value="FERREDOXIN-TYPE PROTEIN NAPH"/>
    <property type="match status" value="1"/>
</dbReference>
<evidence type="ECO:0000313" key="9">
    <source>
        <dbReference type="EMBL" id="VAW76282.1"/>
    </source>
</evidence>
<dbReference type="GO" id="GO:0046872">
    <property type="term" value="F:metal ion binding"/>
    <property type="evidence" value="ECO:0007669"/>
    <property type="project" value="UniProtKB-KW"/>
</dbReference>
<feature type="domain" description="4Fe-4S ferredoxin-type" evidence="8">
    <location>
        <begin position="278"/>
        <end position="309"/>
    </location>
</feature>
<keyword evidence="4" id="KW-0249">Electron transport</keyword>